<protein>
    <submittedName>
        <fullName evidence="5">FadR family transcriptional regulator</fullName>
    </submittedName>
</protein>
<dbReference type="InterPro" id="IPR011711">
    <property type="entry name" value="GntR_C"/>
</dbReference>
<accession>A0A2T3FUN4</accession>
<dbReference type="InterPro" id="IPR008920">
    <property type="entry name" value="TF_FadR/GntR_C"/>
</dbReference>
<dbReference type="Pfam" id="PF00392">
    <property type="entry name" value="GntR"/>
    <property type="match status" value="1"/>
</dbReference>
<dbReference type="PANTHER" id="PTHR43537">
    <property type="entry name" value="TRANSCRIPTIONAL REGULATOR, GNTR FAMILY"/>
    <property type="match status" value="1"/>
</dbReference>
<dbReference type="GO" id="GO:0003677">
    <property type="term" value="F:DNA binding"/>
    <property type="evidence" value="ECO:0007669"/>
    <property type="project" value="UniProtKB-KW"/>
</dbReference>
<name>A0A2T3FUN4_9CLOT</name>
<dbReference type="InterPro" id="IPR036388">
    <property type="entry name" value="WH-like_DNA-bd_sf"/>
</dbReference>
<evidence type="ECO:0000256" key="2">
    <source>
        <dbReference type="ARBA" id="ARBA00023125"/>
    </source>
</evidence>
<dbReference type="SUPFAM" id="SSF48008">
    <property type="entry name" value="GntR ligand-binding domain-like"/>
    <property type="match status" value="1"/>
</dbReference>
<dbReference type="InterPro" id="IPR036390">
    <property type="entry name" value="WH_DNA-bd_sf"/>
</dbReference>
<sequence length="234" mass="26782">MEKQEKAYKGVIEYFKNRIMAGELRPGEKLPPEREIAQMLEVSRNSVREALRIMDMTGVISSQQGSGNYITCEFQKSIAETMGMMFAMSQINYQQISQIRYALEQQAFALAVEHASESQMDALEELVKRLDRSMDEQENARIDKQIHFTLALASGNVLLLNILEACSGVIDTFIRNMRAEILRTKEAKEALNLCHRQIAEALRNKDNAAGKDALDRHFRMIDEILEKHEKTHSM</sequence>
<reference evidence="5 6" key="1">
    <citation type="submission" date="2018-03" db="EMBL/GenBank/DDBJ databases">
        <title>Lachnoclostridium SNUG30386 gen.nov., sp.nov., isolated from human faeces.</title>
        <authorList>
            <person name="Seo B."/>
            <person name="Jeon K."/>
            <person name="Ko G."/>
        </authorList>
    </citation>
    <scope>NUCLEOTIDE SEQUENCE [LARGE SCALE GENOMIC DNA]</scope>
    <source>
        <strain evidence="5 6">SNUG30386</strain>
    </source>
</reference>
<keyword evidence="3" id="KW-0804">Transcription</keyword>
<evidence type="ECO:0000259" key="4">
    <source>
        <dbReference type="PROSITE" id="PS50949"/>
    </source>
</evidence>
<feature type="domain" description="HTH gntR-type" evidence="4">
    <location>
        <begin position="5"/>
        <end position="73"/>
    </location>
</feature>
<dbReference type="GeneID" id="79840100"/>
<evidence type="ECO:0000313" key="5">
    <source>
        <dbReference type="EMBL" id="PST38988.1"/>
    </source>
</evidence>
<organism evidence="5 6">
    <name type="scientific">Clostridium fessum</name>
    <dbReference type="NCBI Taxonomy" id="2126740"/>
    <lineage>
        <taxon>Bacteria</taxon>
        <taxon>Bacillati</taxon>
        <taxon>Bacillota</taxon>
        <taxon>Clostridia</taxon>
        <taxon>Eubacteriales</taxon>
        <taxon>Clostridiaceae</taxon>
        <taxon>Clostridium</taxon>
    </lineage>
</organism>
<comment type="caution">
    <text evidence="5">The sequence shown here is derived from an EMBL/GenBank/DDBJ whole genome shotgun (WGS) entry which is preliminary data.</text>
</comment>
<dbReference type="InterPro" id="IPR000524">
    <property type="entry name" value="Tscrpt_reg_HTH_GntR"/>
</dbReference>
<dbReference type="PANTHER" id="PTHR43537:SF43">
    <property type="entry name" value="GNTR-FAMILY TRANSCRIPTIONAL REGULATOR"/>
    <property type="match status" value="1"/>
</dbReference>
<dbReference type="GO" id="GO:0003700">
    <property type="term" value="F:DNA-binding transcription factor activity"/>
    <property type="evidence" value="ECO:0007669"/>
    <property type="project" value="InterPro"/>
</dbReference>
<dbReference type="AlphaFoldDB" id="A0A2T3FUN4"/>
<dbReference type="PROSITE" id="PS50949">
    <property type="entry name" value="HTH_GNTR"/>
    <property type="match status" value="1"/>
</dbReference>
<evidence type="ECO:0000256" key="1">
    <source>
        <dbReference type="ARBA" id="ARBA00023015"/>
    </source>
</evidence>
<dbReference type="PRINTS" id="PR00035">
    <property type="entry name" value="HTHGNTR"/>
</dbReference>
<dbReference type="Gene3D" id="1.20.120.530">
    <property type="entry name" value="GntR ligand-binding domain-like"/>
    <property type="match status" value="1"/>
</dbReference>
<evidence type="ECO:0000256" key="3">
    <source>
        <dbReference type="ARBA" id="ARBA00023163"/>
    </source>
</evidence>
<dbReference type="Gene3D" id="1.10.10.10">
    <property type="entry name" value="Winged helix-like DNA-binding domain superfamily/Winged helix DNA-binding domain"/>
    <property type="match status" value="1"/>
</dbReference>
<proteinExistence type="predicted"/>
<dbReference type="EMBL" id="PYLO01000001">
    <property type="protein sequence ID" value="PST38988.1"/>
    <property type="molecule type" value="Genomic_DNA"/>
</dbReference>
<dbReference type="Proteomes" id="UP000241048">
    <property type="component" value="Unassembled WGS sequence"/>
</dbReference>
<dbReference type="SUPFAM" id="SSF46785">
    <property type="entry name" value="Winged helix' DNA-binding domain"/>
    <property type="match status" value="1"/>
</dbReference>
<dbReference type="Pfam" id="PF07729">
    <property type="entry name" value="FCD"/>
    <property type="match status" value="1"/>
</dbReference>
<keyword evidence="2" id="KW-0238">DNA-binding</keyword>
<keyword evidence="1" id="KW-0805">Transcription regulation</keyword>
<dbReference type="SMART" id="SM00345">
    <property type="entry name" value="HTH_GNTR"/>
    <property type="match status" value="1"/>
</dbReference>
<dbReference type="CDD" id="cd07377">
    <property type="entry name" value="WHTH_GntR"/>
    <property type="match status" value="1"/>
</dbReference>
<evidence type="ECO:0000313" key="6">
    <source>
        <dbReference type="Proteomes" id="UP000241048"/>
    </source>
</evidence>
<dbReference type="SMART" id="SM00895">
    <property type="entry name" value="FCD"/>
    <property type="match status" value="1"/>
</dbReference>
<keyword evidence="6" id="KW-1185">Reference proteome</keyword>
<gene>
    <name evidence="5" type="ORF">C7U56_03455</name>
</gene>
<dbReference type="RefSeq" id="WP_107000145.1">
    <property type="nucleotide sequence ID" value="NZ_JAQCTY010000011.1"/>
</dbReference>